<comment type="caution">
    <text evidence="2">The sequence shown here is derived from an EMBL/GenBank/DDBJ whole genome shotgun (WGS) entry which is preliminary data.</text>
</comment>
<sequence>MSFYGTSSIVIEMNTIPIVYENEEIIIINKPAGVSVQGGEGIAHPLDKELPKQTGHEIFLVHRLDKDTSGLMIAAKTKSAAAKWSKLVASRAVKKEYDAICIGTFSERQGVITDDVVQHGEIKRAVTQYAVSEVFEIDCGGEKLSLSLVHLTLETGRMHQIRIHLAKKGCPIALDDKHGNFAKNKLLKKYCGTKRLLLCASKLSLPLSGKEKIVRIALPDYFGKPIRGQ</sequence>
<dbReference type="eggNOG" id="COG0564">
    <property type="taxonomic scope" value="Bacteria"/>
</dbReference>
<reference evidence="2 3" key="1">
    <citation type="submission" date="2013-08" db="EMBL/GenBank/DDBJ databases">
        <authorList>
            <person name="Durkin A.S."/>
            <person name="Haft D.R."/>
            <person name="McCorrison J."/>
            <person name="Torralba M."/>
            <person name="Gillis M."/>
            <person name="Haft D.H."/>
            <person name="Methe B."/>
            <person name="Sutton G."/>
            <person name="Nelson K.E."/>
        </authorList>
    </citation>
    <scope>NUCLEOTIDE SEQUENCE [LARGE SCALE GENOMIC DNA]</scope>
    <source>
        <strain evidence="2 3">VPI DR56BR1116</strain>
    </source>
</reference>
<dbReference type="SUPFAM" id="SSF55120">
    <property type="entry name" value="Pseudouridine synthase"/>
    <property type="match status" value="1"/>
</dbReference>
<dbReference type="AlphaFoldDB" id="U1GPM4"/>
<dbReference type="PANTHER" id="PTHR21600">
    <property type="entry name" value="MITOCHONDRIAL RNA PSEUDOURIDINE SYNTHASE"/>
    <property type="match status" value="1"/>
</dbReference>
<dbReference type="EMBL" id="AUZJ01000053">
    <property type="protein sequence ID" value="ERF59955.1"/>
    <property type="molecule type" value="Genomic_DNA"/>
</dbReference>
<dbReference type="InterPro" id="IPR020103">
    <property type="entry name" value="PsdUridine_synth_cat_dom_sf"/>
</dbReference>
<evidence type="ECO:0000313" key="3">
    <source>
        <dbReference type="Proteomes" id="UP000016412"/>
    </source>
</evidence>
<dbReference type="PATRIC" id="fig|1125725.3.peg.2094"/>
<name>U1GPM4_TRESO</name>
<dbReference type="GO" id="GO:0003723">
    <property type="term" value="F:RNA binding"/>
    <property type="evidence" value="ECO:0007669"/>
    <property type="project" value="InterPro"/>
</dbReference>
<dbReference type="EC" id="5.4.99.-" evidence="2"/>
<dbReference type="GO" id="GO:0001522">
    <property type="term" value="P:pseudouridine synthesis"/>
    <property type="evidence" value="ECO:0007669"/>
    <property type="project" value="InterPro"/>
</dbReference>
<protein>
    <submittedName>
        <fullName evidence="2">RNA pseudouridine synthase</fullName>
        <ecNumber evidence="2">5.4.99.-</ecNumber>
    </submittedName>
</protein>
<keyword evidence="2" id="KW-0413">Isomerase</keyword>
<dbReference type="GO" id="GO:0006396">
    <property type="term" value="P:RNA processing"/>
    <property type="evidence" value="ECO:0007669"/>
    <property type="project" value="UniProtKB-ARBA"/>
</dbReference>
<accession>U1GPM4</accession>
<dbReference type="Pfam" id="PF00849">
    <property type="entry name" value="PseudoU_synth_2"/>
    <property type="match status" value="1"/>
</dbReference>
<evidence type="ECO:0000259" key="1">
    <source>
        <dbReference type="Pfam" id="PF00849"/>
    </source>
</evidence>
<proteinExistence type="predicted"/>
<feature type="domain" description="Pseudouridine synthase RsuA/RluA-like" evidence="1">
    <location>
        <begin position="25"/>
        <end position="167"/>
    </location>
</feature>
<organism evidence="2 3">
    <name type="scientific">Treponema socranskii subsp. socranskii VPI DR56BR1116 = ATCC 35536</name>
    <dbReference type="NCBI Taxonomy" id="1125725"/>
    <lineage>
        <taxon>Bacteria</taxon>
        <taxon>Pseudomonadati</taxon>
        <taxon>Spirochaetota</taxon>
        <taxon>Spirochaetia</taxon>
        <taxon>Spirochaetales</taxon>
        <taxon>Treponemataceae</taxon>
        <taxon>Treponema</taxon>
    </lineage>
</organism>
<dbReference type="Gene3D" id="3.30.2350.10">
    <property type="entry name" value="Pseudouridine synthase"/>
    <property type="match status" value="1"/>
</dbReference>
<dbReference type="CDD" id="cd02869">
    <property type="entry name" value="PseudoU_synth_RluA_like"/>
    <property type="match status" value="1"/>
</dbReference>
<gene>
    <name evidence="2" type="ORF">HMPREF1325_0566</name>
</gene>
<dbReference type="InterPro" id="IPR006145">
    <property type="entry name" value="PsdUridine_synth_RsuA/RluA"/>
</dbReference>
<dbReference type="GO" id="GO:0009982">
    <property type="term" value="F:pseudouridine synthase activity"/>
    <property type="evidence" value="ECO:0007669"/>
    <property type="project" value="InterPro"/>
</dbReference>
<dbReference type="GO" id="GO:0140098">
    <property type="term" value="F:catalytic activity, acting on RNA"/>
    <property type="evidence" value="ECO:0007669"/>
    <property type="project" value="UniProtKB-ARBA"/>
</dbReference>
<evidence type="ECO:0000313" key="2">
    <source>
        <dbReference type="EMBL" id="ERF59955.1"/>
    </source>
</evidence>
<dbReference type="InterPro" id="IPR006224">
    <property type="entry name" value="PsdUridine_synth_RluA-like_CS"/>
</dbReference>
<dbReference type="STRING" id="1125725.HMPREF1325_0566"/>
<dbReference type="PROSITE" id="PS01129">
    <property type="entry name" value="PSI_RLU"/>
    <property type="match status" value="1"/>
</dbReference>
<dbReference type="Proteomes" id="UP000016412">
    <property type="component" value="Unassembled WGS sequence"/>
</dbReference>
<dbReference type="InterPro" id="IPR050188">
    <property type="entry name" value="RluA_PseudoU_synthase"/>
</dbReference>